<dbReference type="GO" id="GO:0030983">
    <property type="term" value="F:mismatched DNA binding"/>
    <property type="evidence" value="ECO:0007669"/>
    <property type="project" value="InterPro"/>
</dbReference>
<evidence type="ECO:0000256" key="2">
    <source>
        <dbReference type="ARBA" id="ARBA00006082"/>
    </source>
</evidence>
<dbReference type="Gene3D" id="3.30.565.10">
    <property type="entry name" value="Histidine kinase-like ATPase, C-terminal domain"/>
    <property type="match status" value="1"/>
</dbReference>
<dbReference type="GO" id="GO:0016887">
    <property type="term" value="F:ATP hydrolysis activity"/>
    <property type="evidence" value="ECO:0007669"/>
    <property type="project" value="InterPro"/>
</dbReference>
<dbReference type="NCBIfam" id="TIGR00585">
    <property type="entry name" value="mutl"/>
    <property type="match status" value="1"/>
</dbReference>
<feature type="compositionally biased region" description="Low complexity" evidence="4">
    <location>
        <begin position="560"/>
        <end position="572"/>
    </location>
</feature>
<dbReference type="GO" id="GO:0005524">
    <property type="term" value="F:ATP binding"/>
    <property type="evidence" value="ECO:0007669"/>
    <property type="project" value="InterPro"/>
</dbReference>
<feature type="domain" description="DNA mismatch repair protein S5" evidence="6">
    <location>
        <begin position="238"/>
        <end position="374"/>
    </location>
</feature>
<keyword evidence="3" id="KW-0227">DNA damage</keyword>
<dbReference type="InterPro" id="IPR036890">
    <property type="entry name" value="HATPase_C_sf"/>
</dbReference>
<protein>
    <submittedName>
        <fullName evidence="7">Uncharacterized protein</fullName>
    </submittedName>
</protein>
<dbReference type="PROSITE" id="PS00058">
    <property type="entry name" value="DNA_MISMATCH_REPAIR_1"/>
    <property type="match status" value="1"/>
</dbReference>
<keyword evidence="8" id="KW-1185">Reference proteome</keyword>
<dbReference type="CDD" id="cd16926">
    <property type="entry name" value="HATPase_MutL-MLH-PMS-like"/>
    <property type="match status" value="1"/>
</dbReference>
<dbReference type="InterPro" id="IPR014762">
    <property type="entry name" value="DNA_mismatch_repair_CS"/>
</dbReference>
<dbReference type="Proteomes" id="UP001165160">
    <property type="component" value="Unassembled WGS sequence"/>
</dbReference>
<comment type="caution">
    <text evidence="7">The sequence shown here is derived from an EMBL/GenBank/DDBJ whole genome shotgun (WGS) entry which is preliminary data.</text>
</comment>
<comment type="similarity">
    <text evidence="2">Belongs to the DNA mismatch repair MutL/HexB family.</text>
</comment>
<dbReference type="Pfam" id="PF01119">
    <property type="entry name" value="DNA_mis_repair"/>
    <property type="match status" value="1"/>
</dbReference>
<dbReference type="PANTHER" id="PTHR10073">
    <property type="entry name" value="DNA MISMATCH REPAIR PROTEIN MLH, PMS, MUTL"/>
    <property type="match status" value="1"/>
</dbReference>
<name>A0A9W7C1H1_9STRA</name>
<evidence type="ECO:0000259" key="6">
    <source>
        <dbReference type="SMART" id="SM01340"/>
    </source>
</evidence>
<dbReference type="AlphaFoldDB" id="A0A9W7C1H1"/>
<evidence type="ECO:0000313" key="7">
    <source>
        <dbReference type="EMBL" id="GMH97522.1"/>
    </source>
</evidence>
<dbReference type="InterPro" id="IPR014721">
    <property type="entry name" value="Ribsml_uS5_D2-typ_fold_subgr"/>
</dbReference>
<dbReference type="GO" id="GO:0140664">
    <property type="term" value="F:ATP-dependent DNA damage sensor activity"/>
    <property type="evidence" value="ECO:0007669"/>
    <property type="project" value="InterPro"/>
</dbReference>
<dbReference type="Gene3D" id="3.30.230.10">
    <property type="match status" value="1"/>
</dbReference>
<sequence length="928" mass="100750">MSAPPTPSITKIGTDSVRQIVAGQVVVDLAGAVKELLENALDSGAKSIKINLHNQGLDMIEVIDDGSGVPPSDRPLLCEKHATSKLQNFDDLYSDGAEGLTTLGFRGEALFSLAQLSDGMIFMTKVKEEAIGQRVEFGRDGIVIPEKTGKVARSTGTTAQVLHLFAALPVRRVDLQRRIKSQRVKLFRMLQAYAITCVGVKLAVCDVKVIKGKNGKPDNTKSETKLNTGKSTRVQQTVTSVLGTKFLSGMCEFELSLDDAIKKARGGISGMSGFGVKGLISRAPTGELSNSAARDLQFFSVNGRPVDIPNFTKAISDAWRNFDSTGKKPAVVLDVKLPNSMFDVNLSPDKREVFMADEAAFCDVLRQKLMEFWGGSDGRFVSNEVEEMSKKAKPALSMSKSKPAARPLAKRVPDPMPPKRKAPPTPSEEDLEQEQEATAPKKRKEAPSGEVTQRGVQPGAASIPAPKASQEDLQAWRKVAKDFNKKDSNSMEGEGEEEEEEEKEKEEKGKDKSSLTSQFLAFKQKVKNPSAGKDNDDDEDEDDDDELPKTKPTPKPTPKPIQKAPAPATAPARTSLPAHTAPPTQTQSQSPPKPPTPPKDTTFASFSSTDFVISSSQLAIRQSKDRKKMLQSIQKTNSQEAAENDFECEPGDRAKANNKVAQLQKRDFGDMEIIGQFNLGFILAKDNRNQNLWILDQHGCDEKFNFERMITSTVIHEQRLIAPLSLELSPSEEDCVLENMEMFEANGFRFSYDETKPPRQRLALTALPHSGSGGDGKRAVQFGPDDVGALCNLLGAHGASSVAGLTAGTGTGADGSGMFGNNAVRRHAGGTSATQTQGKVQAIVRLPKAVAMFASRSCRHSIMIGTALSVSQMSSIVTKLVDLEQPWNCPHGRPTLKHVSRLLDTLLDDEEVLQEIWTPTGESLSQLS</sequence>
<dbReference type="InterPro" id="IPR037198">
    <property type="entry name" value="MutL_C_sf"/>
</dbReference>
<dbReference type="InterPro" id="IPR002099">
    <property type="entry name" value="MutL/Mlh/PMS"/>
</dbReference>
<feature type="region of interest" description="Disordered" evidence="4">
    <location>
        <begin position="391"/>
        <end position="604"/>
    </location>
</feature>
<dbReference type="Pfam" id="PF13589">
    <property type="entry name" value="HATPase_c_3"/>
    <property type="match status" value="1"/>
</dbReference>
<dbReference type="PANTHER" id="PTHR10073:SF52">
    <property type="entry name" value="MISMATCH REPAIR ENDONUCLEASE PMS2"/>
    <property type="match status" value="1"/>
</dbReference>
<feature type="domain" description="MutL C-terminal dimerisation" evidence="5">
    <location>
        <begin position="673"/>
        <end position="868"/>
    </location>
</feature>
<evidence type="ECO:0000256" key="3">
    <source>
        <dbReference type="ARBA" id="ARBA00022763"/>
    </source>
</evidence>
<reference evidence="8" key="1">
    <citation type="journal article" date="2023" name="Commun. Biol.">
        <title>Genome analysis of Parmales, the sister group of diatoms, reveals the evolutionary specialization of diatoms from phago-mixotrophs to photoautotrophs.</title>
        <authorList>
            <person name="Ban H."/>
            <person name="Sato S."/>
            <person name="Yoshikawa S."/>
            <person name="Yamada K."/>
            <person name="Nakamura Y."/>
            <person name="Ichinomiya M."/>
            <person name="Sato N."/>
            <person name="Blanc-Mathieu R."/>
            <person name="Endo H."/>
            <person name="Kuwata A."/>
            <person name="Ogata H."/>
        </authorList>
    </citation>
    <scope>NUCLEOTIDE SEQUENCE [LARGE SCALE GENOMIC DNA]</scope>
    <source>
        <strain evidence="8">NIES 3699</strain>
    </source>
</reference>
<dbReference type="InterPro" id="IPR014790">
    <property type="entry name" value="MutL_C"/>
</dbReference>
<dbReference type="InterPro" id="IPR013507">
    <property type="entry name" value="DNA_mismatch_S5_2-like"/>
</dbReference>
<gene>
    <name evidence="7" type="ORF">TrVE_jg7907</name>
</gene>
<dbReference type="Pfam" id="PF08676">
    <property type="entry name" value="MutL_C"/>
    <property type="match status" value="1"/>
</dbReference>
<dbReference type="SMART" id="SM01340">
    <property type="entry name" value="DNA_mis_repair"/>
    <property type="match status" value="1"/>
</dbReference>
<dbReference type="InterPro" id="IPR020568">
    <property type="entry name" value="Ribosomal_Su5_D2-typ_SF"/>
</dbReference>
<dbReference type="SUPFAM" id="SSF118116">
    <property type="entry name" value="DNA mismatch repair protein MutL"/>
    <property type="match status" value="2"/>
</dbReference>
<comment type="subcellular location">
    <subcellularLocation>
        <location evidence="1">Plastid</location>
    </subcellularLocation>
</comment>
<dbReference type="GO" id="GO:0032389">
    <property type="term" value="C:MutLalpha complex"/>
    <property type="evidence" value="ECO:0007669"/>
    <property type="project" value="TreeGrafter"/>
</dbReference>
<evidence type="ECO:0000256" key="1">
    <source>
        <dbReference type="ARBA" id="ARBA00004474"/>
    </source>
</evidence>
<dbReference type="InterPro" id="IPR042120">
    <property type="entry name" value="MutL_C_dimsub"/>
</dbReference>
<organism evidence="7 8">
    <name type="scientific">Triparma verrucosa</name>
    <dbReference type="NCBI Taxonomy" id="1606542"/>
    <lineage>
        <taxon>Eukaryota</taxon>
        <taxon>Sar</taxon>
        <taxon>Stramenopiles</taxon>
        <taxon>Ochrophyta</taxon>
        <taxon>Bolidophyceae</taxon>
        <taxon>Parmales</taxon>
        <taxon>Triparmaceae</taxon>
        <taxon>Triparma</taxon>
    </lineage>
</organism>
<dbReference type="InterPro" id="IPR038973">
    <property type="entry name" value="MutL/Mlh/Pms-like"/>
</dbReference>
<evidence type="ECO:0000313" key="8">
    <source>
        <dbReference type="Proteomes" id="UP001165160"/>
    </source>
</evidence>
<evidence type="ECO:0000256" key="4">
    <source>
        <dbReference type="SAM" id="MobiDB-lite"/>
    </source>
</evidence>
<feature type="compositionally biased region" description="Acidic residues" evidence="4">
    <location>
        <begin position="535"/>
        <end position="546"/>
    </location>
</feature>
<dbReference type="SUPFAM" id="SSF54211">
    <property type="entry name" value="Ribosomal protein S5 domain 2-like"/>
    <property type="match status" value="1"/>
</dbReference>
<feature type="compositionally biased region" description="Acidic residues" evidence="4">
    <location>
        <begin position="493"/>
        <end position="504"/>
    </location>
</feature>
<dbReference type="EMBL" id="BRXX01000202">
    <property type="protein sequence ID" value="GMH97522.1"/>
    <property type="molecule type" value="Genomic_DNA"/>
</dbReference>
<dbReference type="Gene3D" id="3.30.1540.20">
    <property type="entry name" value="MutL, C-terminal domain, dimerisation subdomain"/>
    <property type="match status" value="1"/>
</dbReference>
<accession>A0A9W7C1H1</accession>
<dbReference type="SUPFAM" id="SSF55874">
    <property type="entry name" value="ATPase domain of HSP90 chaperone/DNA topoisomerase II/histidine kinase"/>
    <property type="match status" value="1"/>
</dbReference>
<dbReference type="SMART" id="SM00853">
    <property type="entry name" value="MutL_C"/>
    <property type="match status" value="1"/>
</dbReference>
<dbReference type="GO" id="GO:0006298">
    <property type="term" value="P:mismatch repair"/>
    <property type="evidence" value="ECO:0007669"/>
    <property type="project" value="InterPro"/>
</dbReference>
<evidence type="ECO:0000259" key="5">
    <source>
        <dbReference type="SMART" id="SM00853"/>
    </source>
</evidence>
<proteinExistence type="inferred from homology"/>
<feature type="compositionally biased region" description="Basic and acidic residues" evidence="4">
    <location>
        <begin position="479"/>
        <end position="489"/>
    </location>
</feature>
<dbReference type="GO" id="GO:0009536">
    <property type="term" value="C:plastid"/>
    <property type="evidence" value="ECO:0007669"/>
    <property type="project" value="UniProtKB-SubCell"/>
</dbReference>